<dbReference type="Pfam" id="PF01418">
    <property type="entry name" value="HTH_6"/>
    <property type="match status" value="1"/>
</dbReference>
<evidence type="ECO:0000256" key="1">
    <source>
        <dbReference type="ARBA" id="ARBA00023015"/>
    </source>
</evidence>
<dbReference type="Gene3D" id="1.10.10.10">
    <property type="entry name" value="Winged helix-like DNA-binding domain superfamily/Winged helix DNA-binding domain"/>
    <property type="match status" value="1"/>
</dbReference>
<dbReference type="InterPro" id="IPR009057">
    <property type="entry name" value="Homeodomain-like_sf"/>
</dbReference>
<dbReference type="SUPFAM" id="SSF53697">
    <property type="entry name" value="SIS domain"/>
    <property type="match status" value="1"/>
</dbReference>
<dbReference type="Pfam" id="PF01380">
    <property type="entry name" value="SIS"/>
    <property type="match status" value="1"/>
</dbReference>
<dbReference type="PROSITE" id="PS51464">
    <property type="entry name" value="SIS"/>
    <property type="match status" value="1"/>
</dbReference>
<name>A0ABS5EIG6_9PROT</name>
<evidence type="ECO:0000313" key="6">
    <source>
        <dbReference type="EMBL" id="MBR0650823.1"/>
    </source>
</evidence>
<proteinExistence type="predicted"/>
<keyword evidence="3" id="KW-0804">Transcription</keyword>
<comment type="caution">
    <text evidence="6">The sequence shown here is derived from an EMBL/GenBank/DDBJ whole genome shotgun (WGS) entry which is preliminary data.</text>
</comment>
<dbReference type="InterPro" id="IPR001347">
    <property type="entry name" value="SIS_dom"/>
</dbReference>
<dbReference type="PROSITE" id="PS51071">
    <property type="entry name" value="HTH_RPIR"/>
    <property type="match status" value="1"/>
</dbReference>
<dbReference type="InterPro" id="IPR036388">
    <property type="entry name" value="WH-like_DNA-bd_sf"/>
</dbReference>
<feature type="domain" description="HTH rpiR-type" evidence="4">
    <location>
        <begin position="6"/>
        <end position="82"/>
    </location>
</feature>
<dbReference type="CDD" id="cd05013">
    <property type="entry name" value="SIS_RpiR"/>
    <property type="match status" value="1"/>
</dbReference>
<evidence type="ECO:0000313" key="7">
    <source>
        <dbReference type="Proteomes" id="UP000698752"/>
    </source>
</evidence>
<gene>
    <name evidence="6" type="ORF">GXW78_14215</name>
</gene>
<evidence type="ECO:0000259" key="5">
    <source>
        <dbReference type="PROSITE" id="PS51464"/>
    </source>
</evidence>
<dbReference type="RefSeq" id="WP_211869488.1">
    <property type="nucleotide sequence ID" value="NZ_JAAEDI010000014.1"/>
</dbReference>
<dbReference type="EMBL" id="JAAEDI010000014">
    <property type="protein sequence ID" value="MBR0650823.1"/>
    <property type="molecule type" value="Genomic_DNA"/>
</dbReference>
<keyword evidence="2" id="KW-0238">DNA-binding</keyword>
<dbReference type="PANTHER" id="PTHR30514:SF18">
    <property type="entry name" value="RPIR-FAMILY TRANSCRIPTIONAL REGULATOR"/>
    <property type="match status" value="1"/>
</dbReference>
<keyword evidence="1" id="KW-0805">Transcription regulation</keyword>
<protein>
    <submittedName>
        <fullName evidence="6">MurR/RpiR family transcriptional regulator</fullName>
    </submittedName>
</protein>
<keyword evidence="7" id="KW-1185">Reference proteome</keyword>
<accession>A0ABS5EIG6</accession>
<dbReference type="InterPro" id="IPR046348">
    <property type="entry name" value="SIS_dom_sf"/>
</dbReference>
<evidence type="ECO:0000259" key="4">
    <source>
        <dbReference type="PROSITE" id="PS51071"/>
    </source>
</evidence>
<dbReference type="InterPro" id="IPR000281">
    <property type="entry name" value="HTH_RpiR"/>
</dbReference>
<dbReference type="InterPro" id="IPR047640">
    <property type="entry name" value="RpiR-like"/>
</dbReference>
<dbReference type="Proteomes" id="UP000698752">
    <property type="component" value="Unassembled WGS sequence"/>
</dbReference>
<dbReference type="Gene3D" id="3.40.50.10490">
    <property type="entry name" value="Glucose-6-phosphate isomerase like protein, domain 1"/>
    <property type="match status" value="1"/>
</dbReference>
<sequence length="296" mass="32201">MHRLSPDLERRIAAAAERLGERGRAVAALILEQPAEVALLTATKVAERLGISESTVVRFAQAVGFAGYPALRKEVQDQVRQYLSQLGRVAGTPTPRKRGHAARESLRHDSETLRLLAETLPTTDIEGAVGLITGARRVYVIGVRSVFGLADMLAFHLRHLVNQPILLDPARGTRLDQMIGIGPKDAIIALSFPRYSRMVEGALRIARQHGARSLVITDGPLSPLAPLADILFTTGTRSAFFGNSLTGAMALVNALLSELMVVERQRTVRSFRERDAFAAAIRHIPIDGDEDDLQPG</sequence>
<organism evidence="6 7">
    <name type="scientific">Neoroseomonas terrae</name>
    <dbReference type="NCBI Taxonomy" id="424799"/>
    <lineage>
        <taxon>Bacteria</taxon>
        <taxon>Pseudomonadati</taxon>
        <taxon>Pseudomonadota</taxon>
        <taxon>Alphaproteobacteria</taxon>
        <taxon>Acetobacterales</taxon>
        <taxon>Acetobacteraceae</taxon>
        <taxon>Neoroseomonas</taxon>
    </lineage>
</organism>
<dbReference type="InterPro" id="IPR035472">
    <property type="entry name" value="RpiR-like_SIS"/>
</dbReference>
<evidence type="ECO:0000256" key="2">
    <source>
        <dbReference type="ARBA" id="ARBA00023125"/>
    </source>
</evidence>
<reference evidence="7" key="1">
    <citation type="journal article" date="2021" name="Syst. Appl. Microbiol.">
        <title>Roseomonas hellenica sp. nov., isolated from roots of wild-growing Alkanna tinctoria.</title>
        <authorList>
            <person name="Rat A."/>
            <person name="Naranjo H.D."/>
            <person name="Lebbe L."/>
            <person name="Cnockaert M."/>
            <person name="Krigas N."/>
            <person name="Grigoriadou K."/>
            <person name="Maloupa E."/>
            <person name="Willems A."/>
        </authorList>
    </citation>
    <scope>NUCLEOTIDE SEQUENCE [LARGE SCALE GENOMIC DNA]</scope>
    <source>
        <strain evidence="7">LMG 31159</strain>
    </source>
</reference>
<feature type="domain" description="SIS" evidence="5">
    <location>
        <begin position="128"/>
        <end position="266"/>
    </location>
</feature>
<dbReference type="PANTHER" id="PTHR30514">
    <property type="entry name" value="GLUCOKINASE"/>
    <property type="match status" value="1"/>
</dbReference>
<evidence type="ECO:0000256" key="3">
    <source>
        <dbReference type="ARBA" id="ARBA00023163"/>
    </source>
</evidence>
<dbReference type="SUPFAM" id="SSF46689">
    <property type="entry name" value="Homeodomain-like"/>
    <property type="match status" value="1"/>
</dbReference>